<dbReference type="OrthoDB" id="9804124at2"/>
<proteinExistence type="inferred from homology"/>
<dbReference type="InterPro" id="IPR012338">
    <property type="entry name" value="Beta-lactam/transpept-like"/>
</dbReference>
<accession>A0A1H9T727</accession>
<dbReference type="PROSITE" id="PS51178">
    <property type="entry name" value="PASTA"/>
    <property type="match status" value="1"/>
</dbReference>
<dbReference type="Pfam" id="PF00905">
    <property type="entry name" value="Transpeptidase"/>
    <property type="match status" value="1"/>
</dbReference>
<gene>
    <name evidence="16" type="ORF">SAMN04488559_11120</name>
</gene>
<evidence type="ECO:0000313" key="17">
    <source>
        <dbReference type="Proteomes" id="UP000198948"/>
    </source>
</evidence>
<dbReference type="Pfam" id="PF03717">
    <property type="entry name" value="PBP_dimer"/>
    <property type="match status" value="1"/>
</dbReference>
<dbReference type="GO" id="GO:0046677">
    <property type="term" value="P:response to antibiotic"/>
    <property type="evidence" value="ECO:0007669"/>
    <property type="project" value="UniProtKB-KW"/>
</dbReference>
<reference evidence="16 17" key="1">
    <citation type="submission" date="2016-10" db="EMBL/GenBank/DDBJ databases">
        <authorList>
            <person name="de Groot N.N."/>
        </authorList>
    </citation>
    <scope>NUCLEOTIDE SEQUENCE [LARGE SCALE GENOMIC DNA]</scope>
    <source>
        <strain evidence="16 17">DSM 13760</strain>
    </source>
</reference>
<comment type="function">
    <text evidence="14">A transpeptidase that forms peptide cross-links between adjacent glycan strands in cell wall peptidoglycan (PG). Part of the divisome machinery that synthesizes the septal cross wall. Beta-lactams inactivate the PBPs by acylating an essential serine residue in the active site of these proteins.</text>
</comment>
<dbReference type="RefSeq" id="WP_092652590.1">
    <property type="nucleotide sequence ID" value="NZ_FOHA01000011.1"/>
</dbReference>
<evidence type="ECO:0000256" key="8">
    <source>
        <dbReference type="ARBA" id="ARBA00022984"/>
    </source>
</evidence>
<evidence type="ECO:0000256" key="6">
    <source>
        <dbReference type="ARBA" id="ARBA00022737"/>
    </source>
</evidence>
<dbReference type="InterPro" id="IPR005311">
    <property type="entry name" value="PBP_dimer"/>
</dbReference>
<dbReference type="Proteomes" id="UP000198948">
    <property type="component" value="Unassembled WGS sequence"/>
</dbReference>
<keyword evidence="4" id="KW-0132">Cell division</keyword>
<organism evidence="16 17">
    <name type="scientific">Isobaculum melis</name>
    <dbReference type="NCBI Taxonomy" id="142588"/>
    <lineage>
        <taxon>Bacteria</taxon>
        <taxon>Bacillati</taxon>
        <taxon>Bacillota</taxon>
        <taxon>Bacilli</taxon>
        <taxon>Lactobacillales</taxon>
        <taxon>Carnobacteriaceae</taxon>
        <taxon>Isobaculum</taxon>
    </lineage>
</organism>
<evidence type="ECO:0000313" key="16">
    <source>
        <dbReference type="EMBL" id="SER92948.1"/>
    </source>
</evidence>
<evidence type="ECO:0000256" key="10">
    <source>
        <dbReference type="ARBA" id="ARBA00023136"/>
    </source>
</evidence>
<dbReference type="AlphaFoldDB" id="A0A1H9T727"/>
<dbReference type="PANTHER" id="PTHR30627:SF26">
    <property type="entry name" value="PENICILLIN-BINDING PROTEIN 2B"/>
    <property type="match status" value="1"/>
</dbReference>
<dbReference type="GO" id="GO:0008658">
    <property type="term" value="F:penicillin binding"/>
    <property type="evidence" value="ECO:0007669"/>
    <property type="project" value="InterPro"/>
</dbReference>
<evidence type="ECO:0000256" key="11">
    <source>
        <dbReference type="ARBA" id="ARBA00023251"/>
    </source>
</evidence>
<dbReference type="SUPFAM" id="SSF54184">
    <property type="entry name" value="Penicillin-binding protein 2x (pbp-2x), c-terminal domain"/>
    <property type="match status" value="2"/>
</dbReference>
<evidence type="ECO:0000256" key="2">
    <source>
        <dbReference type="ARBA" id="ARBA00007171"/>
    </source>
</evidence>
<evidence type="ECO:0000256" key="9">
    <source>
        <dbReference type="ARBA" id="ARBA00022989"/>
    </source>
</evidence>
<dbReference type="GO" id="GO:0009252">
    <property type="term" value="P:peptidoglycan biosynthetic process"/>
    <property type="evidence" value="ECO:0007669"/>
    <property type="project" value="UniProtKB-KW"/>
</dbReference>
<sequence>MKMNRNPHKNRKQIGMLLFGVCIISFIAFMARFSYIMLVGKVNGEVLAERANKQYSGSSVLSAKRGSIFDSDGQPVAEESTSYSLYAVLDEDFSKGSEKPLHVKDKEKTAEALGTALDIPKEEVLATLNQENKFQVEFGQKGANLSLGKKLEIEALKLPGVYFEETPTRLYSHGVFASHLIGFTQTKEESTELEGVMGIEKAYNDLLKGTDGKKAFSKDKFGYLLPNSKEEITEPKDGHDIYLTIDTRIQSYLETLMTNVNEEYHPENLQAMMVKAKTGEIVAMSQRPSFNSATKEGIDDKWGNMLVEEPFEPGSTMKVFTIAAAMEAGVFNPNATYQSGSIQVEDQVIRDYNKYGWGTISYLEGFQHSSNVAFVKLMQQMGPDTWLKYMQDFGLGKSTNSGLPNEQIGEIRYDYPADRASTAFGQAITVTPYQMMQGFTAIANDGKMMKLHYIKKTVDPNTGEETVTEPEVIGQPVSAATANQDLAYMKTVVETPGATATPFHIDGESVAAKTGTAEIVGKDGKYMTGEFDYVHSVVGMAPAENPEYILYITMRRPTTVPPGQSAPGILKEIFNPVMKLALQYSKVSEESGTEEKEVTMPKVTGGAKGSVIQQIQGLGLDVSVVGDGDKIVQQLPMPDETVLKNQKIVLLTDQKMTMPNVSGWSKKDVLKISEITGIQFKFEGDGYVVEQSLPEGQPLTGDSDVTIRLEKK</sequence>
<name>A0A1H9T727_9LACT</name>
<keyword evidence="5" id="KW-0812">Transmembrane</keyword>
<keyword evidence="7" id="KW-0133">Cell shape</keyword>
<dbReference type="GO" id="GO:0005886">
    <property type="term" value="C:plasma membrane"/>
    <property type="evidence" value="ECO:0007669"/>
    <property type="project" value="UniProtKB-SubCell"/>
</dbReference>
<dbReference type="GO" id="GO:0071555">
    <property type="term" value="P:cell wall organization"/>
    <property type="evidence" value="ECO:0007669"/>
    <property type="project" value="UniProtKB-KW"/>
</dbReference>
<keyword evidence="6" id="KW-0677">Repeat</keyword>
<feature type="domain" description="PASTA" evidence="15">
    <location>
        <begin position="652"/>
        <end position="711"/>
    </location>
</feature>
<dbReference type="FunFam" id="3.40.710.10:FF:000095">
    <property type="entry name" value="Penicillin-binding protein 2x"/>
    <property type="match status" value="1"/>
</dbReference>
<evidence type="ECO:0000259" key="15">
    <source>
        <dbReference type="PROSITE" id="PS51178"/>
    </source>
</evidence>
<dbReference type="InterPro" id="IPR005543">
    <property type="entry name" value="PASTA_dom"/>
</dbReference>
<evidence type="ECO:0000256" key="7">
    <source>
        <dbReference type="ARBA" id="ARBA00022960"/>
    </source>
</evidence>
<keyword evidence="12" id="KW-0131">Cell cycle</keyword>
<evidence type="ECO:0000256" key="12">
    <source>
        <dbReference type="ARBA" id="ARBA00023306"/>
    </source>
</evidence>
<evidence type="ECO:0000256" key="5">
    <source>
        <dbReference type="ARBA" id="ARBA00022692"/>
    </source>
</evidence>
<dbReference type="Gene3D" id="3.90.1310.10">
    <property type="entry name" value="Penicillin-binding protein 2a (Domain 2)"/>
    <property type="match status" value="1"/>
</dbReference>
<evidence type="ECO:0000256" key="13">
    <source>
        <dbReference type="ARBA" id="ARBA00023316"/>
    </source>
</evidence>
<keyword evidence="8" id="KW-0573">Peptidoglycan synthesis</keyword>
<dbReference type="GO" id="GO:0051301">
    <property type="term" value="P:cell division"/>
    <property type="evidence" value="ECO:0007669"/>
    <property type="project" value="UniProtKB-KW"/>
</dbReference>
<keyword evidence="13" id="KW-0961">Cell wall biogenesis/degradation</keyword>
<dbReference type="Gene3D" id="3.30.70.2110">
    <property type="match status" value="1"/>
</dbReference>
<protein>
    <submittedName>
        <fullName evidence="16">Penicillin-binding protein 2B</fullName>
    </submittedName>
</protein>
<dbReference type="CDD" id="cd06575">
    <property type="entry name" value="PASTA_Pbp2x-like_2"/>
    <property type="match status" value="1"/>
</dbReference>
<dbReference type="STRING" id="142588.SAMN04488559_11120"/>
<keyword evidence="3" id="KW-1003">Cell membrane</keyword>
<keyword evidence="9" id="KW-1133">Transmembrane helix</keyword>
<dbReference type="EMBL" id="FOHA01000011">
    <property type="protein sequence ID" value="SER92948.1"/>
    <property type="molecule type" value="Genomic_DNA"/>
</dbReference>
<dbReference type="Pfam" id="PF03793">
    <property type="entry name" value="PASTA"/>
    <property type="match status" value="2"/>
</dbReference>
<evidence type="ECO:0000256" key="1">
    <source>
        <dbReference type="ARBA" id="ARBA00004162"/>
    </source>
</evidence>
<keyword evidence="11" id="KW-0046">Antibiotic resistance</keyword>
<dbReference type="InterPro" id="IPR050515">
    <property type="entry name" value="Beta-lactam/transpept"/>
</dbReference>
<dbReference type="InterPro" id="IPR036138">
    <property type="entry name" value="PBP_dimer_sf"/>
</dbReference>
<evidence type="ECO:0000256" key="4">
    <source>
        <dbReference type="ARBA" id="ARBA00022618"/>
    </source>
</evidence>
<evidence type="ECO:0000256" key="14">
    <source>
        <dbReference type="ARBA" id="ARBA00055980"/>
    </source>
</evidence>
<dbReference type="InterPro" id="IPR001460">
    <property type="entry name" value="PCN-bd_Tpept"/>
</dbReference>
<dbReference type="PANTHER" id="PTHR30627">
    <property type="entry name" value="PEPTIDOGLYCAN D,D-TRANSPEPTIDASE"/>
    <property type="match status" value="1"/>
</dbReference>
<dbReference type="SUPFAM" id="SSF56601">
    <property type="entry name" value="beta-lactamase/transpeptidase-like"/>
    <property type="match status" value="1"/>
</dbReference>
<comment type="similarity">
    <text evidence="2">Belongs to the transpeptidase family.</text>
</comment>
<keyword evidence="17" id="KW-1185">Reference proteome</keyword>
<dbReference type="SUPFAM" id="SSF56519">
    <property type="entry name" value="Penicillin binding protein dimerisation domain"/>
    <property type="match status" value="1"/>
</dbReference>
<dbReference type="Gene3D" id="2.20.70.70">
    <property type="match status" value="1"/>
</dbReference>
<dbReference type="SMART" id="SM00740">
    <property type="entry name" value="PASTA"/>
    <property type="match status" value="2"/>
</dbReference>
<comment type="subcellular location">
    <subcellularLocation>
        <location evidence="1">Cell membrane</location>
        <topology evidence="1">Single-pass membrane protein</topology>
    </subcellularLocation>
</comment>
<dbReference type="CDD" id="cd06576">
    <property type="entry name" value="PASTA_Pbp2x-like_1"/>
    <property type="match status" value="1"/>
</dbReference>
<evidence type="ECO:0000256" key="3">
    <source>
        <dbReference type="ARBA" id="ARBA00022475"/>
    </source>
</evidence>
<dbReference type="Gene3D" id="3.40.710.10">
    <property type="entry name" value="DD-peptidase/beta-lactamase superfamily"/>
    <property type="match status" value="1"/>
</dbReference>
<dbReference type="GO" id="GO:0008360">
    <property type="term" value="P:regulation of cell shape"/>
    <property type="evidence" value="ECO:0007669"/>
    <property type="project" value="UniProtKB-KW"/>
</dbReference>
<keyword evidence="10" id="KW-0472">Membrane</keyword>